<reference evidence="1" key="1">
    <citation type="journal article" date="2021" name="Nat. Commun.">
        <title>Genetic determinants of endophytism in the Arabidopsis root mycobiome.</title>
        <authorList>
            <person name="Mesny F."/>
            <person name="Miyauchi S."/>
            <person name="Thiergart T."/>
            <person name="Pickel B."/>
            <person name="Atanasova L."/>
            <person name="Karlsson M."/>
            <person name="Huettel B."/>
            <person name="Barry K.W."/>
            <person name="Haridas S."/>
            <person name="Chen C."/>
            <person name="Bauer D."/>
            <person name="Andreopoulos W."/>
            <person name="Pangilinan J."/>
            <person name="LaButti K."/>
            <person name="Riley R."/>
            <person name="Lipzen A."/>
            <person name="Clum A."/>
            <person name="Drula E."/>
            <person name="Henrissat B."/>
            <person name="Kohler A."/>
            <person name="Grigoriev I.V."/>
            <person name="Martin F.M."/>
            <person name="Hacquard S."/>
        </authorList>
    </citation>
    <scope>NUCLEOTIDE SEQUENCE</scope>
    <source>
        <strain evidence="1">MPI-CAGE-CH-0230</strain>
    </source>
</reference>
<evidence type="ECO:0000313" key="1">
    <source>
        <dbReference type="EMBL" id="KAH7032700.1"/>
    </source>
</evidence>
<dbReference type="GeneID" id="70193258"/>
<name>A0A9P8Y5Z2_9PEZI</name>
<dbReference type="OrthoDB" id="5213764at2759"/>
<sequence length="210" mass="23553">MMATDIRLFTRRPRSVLSPRDEGEHVVLADCRTKDLVYSSQMAYFNTTLDNSPEDIAVVKTAQGQTAVWFGQSTSALFTATGTTFKAVLNGTAEDGDFVGTGDNGYGTFYCYQNFYQDQYMYGDSTCNMVVDCNHRVPCSCNANPFSINYFIECFIYTSHHWHQRWCWCCLHIARACIGLLSVETLSSQAQCAHVSAGCGARRPWAHNRP</sequence>
<proteinExistence type="predicted"/>
<dbReference type="AlphaFoldDB" id="A0A9P8Y5Z2"/>
<protein>
    <submittedName>
        <fullName evidence="1">Uncharacterized protein</fullName>
    </submittedName>
</protein>
<evidence type="ECO:0000313" key="2">
    <source>
        <dbReference type="Proteomes" id="UP000756346"/>
    </source>
</evidence>
<accession>A0A9P8Y5Z2</accession>
<dbReference type="EMBL" id="JAGTJQ010000004">
    <property type="protein sequence ID" value="KAH7032700.1"/>
    <property type="molecule type" value="Genomic_DNA"/>
</dbReference>
<organism evidence="1 2">
    <name type="scientific">Microdochium trichocladiopsis</name>
    <dbReference type="NCBI Taxonomy" id="1682393"/>
    <lineage>
        <taxon>Eukaryota</taxon>
        <taxon>Fungi</taxon>
        <taxon>Dikarya</taxon>
        <taxon>Ascomycota</taxon>
        <taxon>Pezizomycotina</taxon>
        <taxon>Sordariomycetes</taxon>
        <taxon>Xylariomycetidae</taxon>
        <taxon>Xylariales</taxon>
        <taxon>Microdochiaceae</taxon>
        <taxon>Microdochium</taxon>
    </lineage>
</organism>
<dbReference type="RefSeq" id="XP_046013532.1">
    <property type="nucleotide sequence ID" value="XM_046163712.1"/>
</dbReference>
<keyword evidence="2" id="KW-1185">Reference proteome</keyword>
<dbReference type="Proteomes" id="UP000756346">
    <property type="component" value="Unassembled WGS sequence"/>
</dbReference>
<gene>
    <name evidence="1" type="ORF">B0I36DRAFT_99753</name>
</gene>
<comment type="caution">
    <text evidence="1">The sequence shown here is derived from an EMBL/GenBank/DDBJ whole genome shotgun (WGS) entry which is preliminary data.</text>
</comment>